<dbReference type="Pfam" id="PF00796">
    <property type="entry name" value="PSI_8"/>
    <property type="match status" value="1"/>
</dbReference>
<reference evidence="4" key="1">
    <citation type="submission" date="2021-02" db="EMBL/GenBank/DDBJ databases">
        <authorList>
            <person name="Dougan E. K."/>
            <person name="Rhodes N."/>
            <person name="Thang M."/>
            <person name="Chan C."/>
        </authorList>
    </citation>
    <scope>NUCLEOTIDE SEQUENCE</scope>
</reference>
<evidence type="ECO:0000256" key="3">
    <source>
        <dbReference type="SAM" id="SignalP"/>
    </source>
</evidence>
<sequence length="722" mass="79025">MARPGRLLLALGAALCLSLRYCFVPSPGQAPKAQTAEFNPAVAASAAVPALTMLAQDAEAKYGDQRKFAAVLVPLTTLVFPAVAMGMFVLYSFQEDAFWRVVPGTKRAKELEDAWREHPLFANSKDPLDGLINPDDYEKGLEEAWERAKPAGSTVTVKDKLKQMAKQKTPLGVLEVPVCVSPKVAVPSERARLPLSGRFDPRALRPAWKKGAGCLRLPTSLQGVPYDQQFDEPSGHQQVYAQEQLTNEQAALHAEVDREKQLAAMEETADELAEGKLSAAVDHAYAMAESARVWAERAASIVDATREEQADQEAVDVATDLAKSARRVGTAMSGANRTLQYLDAARYNMELQNQMQTLDPQMEVYVLSKTGEAALKASDEVYEALQVAYRAKTLADEAISHGITSMPKLRDSDVHLAPLNEAEGADFNDNQEHSPEELTAHGKEVLKAKEKVDKMDDGEPMGYTSAGCQCDPQAKCALQGRSFTWCRVGGGSCPLLSAAARKEHPQDPALRDHNLYKSGGPETKRERDLERSGTVWDYCEPKLGLTSAGAAPRTAHGAMCAWRGDLLRRYHEDPFFLRKDGSLDVTKVPLRDRLSVEAMLQYQKDPAHQHLCTTTDDSGAFHICPTAVDDERPELAGRGWNASHSWDFCSERFTDPISGVAEAWKPPTTDRSVHEEVSEPLPPPHAPKLAERAMAPPEEVRLDDIAEEPPPLMPPVPAASAQ</sequence>
<evidence type="ECO:0000256" key="2">
    <source>
        <dbReference type="SAM" id="Phobius"/>
    </source>
</evidence>
<keyword evidence="2" id="KW-0472">Membrane</keyword>
<feature type="chain" id="PRO_5032330160" evidence="3">
    <location>
        <begin position="19"/>
        <end position="722"/>
    </location>
</feature>
<dbReference type="GO" id="GO:0009522">
    <property type="term" value="C:photosystem I"/>
    <property type="evidence" value="ECO:0007669"/>
    <property type="project" value="InterPro"/>
</dbReference>
<accession>A0A812UNM1</accession>
<keyword evidence="5" id="KW-1185">Reference proteome</keyword>
<dbReference type="OrthoDB" id="10369836at2759"/>
<evidence type="ECO:0000256" key="1">
    <source>
        <dbReference type="SAM" id="MobiDB-lite"/>
    </source>
</evidence>
<gene>
    <name evidence="4" type="ORF">SNAT2548_LOCUS33571</name>
</gene>
<feature type="non-terminal residue" evidence="4">
    <location>
        <position position="722"/>
    </location>
</feature>
<feature type="region of interest" description="Disordered" evidence="1">
    <location>
        <begin position="665"/>
        <end position="722"/>
    </location>
</feature>
<dbReference type="GO" id="GO:0015979">
    <property type="term" value="P:photosynthesis"/>
    <property type="evidence" value="ECO:0007669"/>
    <property type="project" value="InterPro"/>
</dbReference>
<dbReference type="EMBL" id="CAJNDS010002764">
    <property type="protein sequence ID" value="CAE7589263.1"/>
    <property type="molecule type" value="Genomic_DNA"/>
</dbReference>
<feature type="signal peptide" evidence="3">
    <location>
        <begin position="1"/>
        <end position="18"/>
    </location>
</feature>
<feature type="region of interest" description="Disordered" evidence="1">
    <location>
        <begin position="509"/>
        <end position="529"/>
    </location>
</feature>
<keyword evidence="3" id="KW-0732">Signal</keyword>
<name>A0A812UNM1_9DINO</name>
<dbReference type="InterPro" id="IPR001302">
    <property type="entry name" value="PSI_PsaI"/>
</dbReference>
<evidence type="ECO:0000313" key="5">
    <source>
        <dbReference type="Proteomes" id="UP000604046"/>
    </source>
</evidence>
<evidence type="ECO:0000313" key="4">
    <source>
        <dbReference type="EMBL" id="CAE7589263.1"/>
    </source>
</evidence>
<dbReference type="Proteomes" id="UP000604046">
    <property type="component" value="Unassembled WGS sequence"/>
</dbReference>
<feature type="transmembrane region" description="Helical" evidence="2">
    <location>
        <begin position="68"/>
        <end position="93"/>
    </location>
</feature>
<organism evidence="4 5">
    <name type="scientific">Symbiodinium natans</name>
    <dbReference type="NCBI Taxonomy" id="878477"/>
    <lineage>
        <taxon>Eukaryota</taxon>
        <taxon>Sar</taxon>
        <taxon>Alveolata</taxon>
        <taxon>Dinophyceae</taxon>
        <taxon>Suessiales</taxon>
        <taxon>Symbiodiniaceae</taxon>
        <taxon>Symbiodinium</taxon>
    </lineage>
</organism>
<proteinExistence type="predicted"/>
<protein>
    <submittedName>
        <fullName evidence="4">Uncharacterized protein</fullName>
    </submittedName>
</protein>
<comment type="caution">
    <text evidence="4">The sequence shown here is derived from an EMBL/GenBank/DDBJ whole genome shotgun (WGS) entry which is preliminary data.</text>
</comment>
<keyword evidence="2" id="KW-1133">Transmembrane helix</keyword>
<feature type="compositionally biased region" description="Pro residues" evidence="1">
    <location>
        <begin position="708"/>
        <end position="722"/>
    </location>
</feature>
<keyword evidence="2" id="KW-0812">Transmembrane</keyword>
<dbReference type="AlphaFoldDB" id="A0A812UNM1"/>